<organism evidence="2 3">
    <name type="scientific">Alternaria alternata</name>
    <name type="common">Alternaria rot fungus</name>
    <name type="synonym">Torula alternata</name>
    <dbReference type="NCBI Taxonomy" id="5599"/>
    <lineage>
        <taxon>Eukaryota</taxon>
        <taxon>Fungi</taxon>
        <taxon>Dikarya</taxon>
        <taxon>Ascomycota</taxon>
        <taxon>Pezizomycotina</taxon>
        <taxon>Dothideomycetes</taxon>
        <taxon>Pleosporomycetidae</taxon>
        <taxon>Pleosporales</taxon>
        <taxon>Pleosporineae</taxon>
        <taxon>Pleosporaceae</taxon>
        <taxon>Alternaria</taxon>
        <taxon>Alternaria sect. Alternaria</taxon>
        <taxon>Alternaria alternata complex</taxon>
    </lineage>
</organism>
<dbReference type="EMBL" id="KV441476">
    <property type="protein sequence ID" value="OAG21776.1"/>
    <property type="molecule type" value="Genomic_DNA"/>
</dbReference>
<name>A0A177DQH7_ALTAL</name>
<proteinExistence type="predicted"/>
<dbReference type="InterPro" id="IPR051604">
    <property type="entry name" value="Ergot_Alk_Oxidoreductase"/>
</dbReference>
<dbReference type="Proteomes" id="UP000077248">
    <property type="component" value="Unassembled WGS sequence"/>
</dbReference>
<reference evidence="2 3" key="1">
    <citation type="submission" date="2016-05" db="EMBL/GenBank/DDBJ databases">
        <title>Comparative analysis of secretome profiles of manganese(II)-oxidizing ascomycete fungi.</title>
        <authorList>
            <consortium name="DOE Joint Genome Institute"/>
            <person name="Zeiner C.A."/>
            <person name="Purvine S.O."/>
            <person name="Zink E.M."/>
            <person name="Wu S."/>
            <person name="Pasa-Tolic L."/>
            <person name="Chaput D.L."/>
            <person name="Haridas S."/>
            <person name="Grigoriev I.V."/>
            <person name="Santelli C.M."/>
            <person name="Hansel C.M."/>
        </authorList>
    </citation>
    <scope>NUCLEOTIDE SEQUENCE [LARGE SCALE GENOMIC DNA]</scope>
    <source>
        <strain evidence="2 3">SRC1lrK2f</strain>
    </source>
</reference>
<dbReference type="GeneID" id="29110473"/>
<dbReference type="STRING" id="5599.A0A177DQH7"/>
<dbReference type="OMA" id="GEFMENA"/>
<sequence>MTTITSPVLVTGAAGRVGSVGRRVVEILRKSGLPVRALVRRDDERAEYLRSLGAEVIIADLTKSEQIAPAVEGCRLVFFSTSVASDYLTASVVMTAAARANPEIELLVNLSQMTVSRMDLTKVTDSPQQRVHWLAEQALNWSRVPVAHLRPTVFQESPFFWGLPAKSIADAGIIALPFGRSHTNPVAANDVGEVAAAMLLEPSKYVGKTVELTGPQSASMYDLVEEYSSALGRPVRYMEVSLESWLEESRMQGRLPEHVLQHVTTMAKLHGIGEYDRVTDAVSEILGRPAASISETIKAGHIPFAPLSL</sequence>
<dbReference type="InterPro" id="IPR036291">
    <property type="entry name" value="NAD(P)-bd_dom_sf"/>
</dbReference>
<dbReference type="KEGG" id="aalt:CC77DRAFT_1019674"/>
<evidence type="ECO:0000259" key="1">
    <source>
        <dbReference type="Pfam" id="PF05368"/>
    </source>
</evidence>
<dbReference type="VEuPathDB" id="FungiDB:CC77DRAFT_1019674"/>
<dbReference type="RefSeq" id="XP_018387197.1">
    <property type="nucleotide sequence ID" value="XM_018524879.1"/>
</dbReference>
<accession>A0A177DQH7</accession>
<evidence type="ECO:0000313" key="2">
    <source>
        <dbReference type="EMBL" id="OAG21776.1"/>
    </source>
</evidence>
<dbReference type="PANTHER" id="PTHR43162:SF1">
    <property type="entry name" value="PRESTALK A DIFFERENTIATION PROTEIN A"/>
    <property type="match status" value="1"/>
</dbReference>
<dbReference type="Pfam" id="PF05368">
    <property type="entry name" value="NmrA"/>
    <property type="match status" value="1"/>
</dbReference>
<dbReference type="PANTHER" id="PTHR43162">
    <property type="match status" value="1"/>
</dbReference>
<dbReference type="InterPro" id="IPR008030">
    <property type="entry name" value="NmrA-like"/>
</dbReference>
<dbReference type="AlphaFoldDB" id="A0A177DQH7"/>
<dbReference type="Gene3D" id="3.90.25.10">
    <property type="entry name" value="UDP-galactose 4-epimerase, domain 1"/>
    <property type="match status" value="1"/>
</dbReference>
<evidence type="ECO:0000313" key="3">
    <source>
        <dbReference type="Proteomes" id="UP000077248"/>
    </source>
</evidence>
<keyword evidence="3" id="KW-1185">Reference proteome</keyword>
<feature type="domain" description="NmrA-like" evidence="1">
    <location>
        <begin position="6"/>
        <end position="276"/>
    </location>
</feature>
<dbReference type="SUPFAM" id="SSF51735">
    <property type="entry name" value="NAD(P)-binding Rossmann-fold domains"/>
    <property type="match status" value="1"/>
</dbReference>
<dbReference type="Gene3D" id="3.40.50.720">
    <property type="entry name" value="NAD(P)-binding Rossmann-like Domain"/>
    <property type="match status" value="1"/>
</dbReference>
<gene>
    <name evidence="2" type="ORF">CC77DRAFT_1019674</name>
</gene>
<protein>
    <submittedName>
        <fullName evidence="2">NAD(P)-binding protein</fullName>
    </submittedName>
</protein>